<evidence type="ECO:0000313" key="2">
    <source>
        <dbReference type="Proteomes" id="UP000199392"/>
    </source>
</evidence>
<protein>
    <recommendedName>
        <fullName evidence="3">DUF3299 domain-containing protein</fullName>
    </recommendedName>
</protein>
<organism evidence="1 2">
    <name type="scientific">Alloyangia pacifica</name>
    <dbReference type="NCBI Taxonomy" id="311180"/>
    <lineage>
        <taxon>Bacteria</taxon>
        <taxon>Pseudomonadati</taxon>
        <taxon>Pseudomonadota</taxon>
        <taxon>Alphaproteobacteria</taxon>
        <taxon>Rhodobacterales</taxon>
        <taxon>Roseobacteraceae</taxon>
        <taxon>Alloyangia</taxon>
    </lineage>
</organism>
<dbReference type="Proteomes" id="UP000199392">
    <property type="component" value="Unassembled WGS sequence"/>
</dbReference>
<dbReference type="STRING" id="311180.SAMN04488050_12335"/>
<proteinExistence type="predicted"/>
<sequence length="139" mass="15415">MLTRRTFLASTLATPLLSRAARADTLKVRELYQTKGRGLSDLAEQSAGQRLDIEGFMAPPLKAESRFFVLTKMPMAVCPFCETEAEWPNDIIAVYTKRVVEVMPFNVKIVTSGVLELGAYTDPDTGFVSMMRLVDATYG</sequence>
<dbReference type="AlphaFoldDB" id="A0A1I6WIL0"/>
<reference evidence="2" key="1">
    <citation type="submission" date="2016-10" db="EMBL/GenBank/DDBJ databases">
        <authorList>
            <person name="Varghese N."/>
            <person name="Submissions S."/>
        </authorList>
    </citation>
    <scope>NUCLEOTIDE SEQUENCE [LARGE SCALE GENOMIC DNA]</scope>
    <source>
        <strain evidence="2">DSM 26894</strain>
    </source>
</reference>
<evidence type="ECO:0008006" key="3">
    <source>
        <dbReference type="Google" id="ProtNLM"/>
    </source>
</evidence>
<dbReference type="OrthoDB" id="2583024at2"/>
<keyword evidence="2" id="KW-1185">Reference proteome</keyword>
<dbReference type="EMBL" id="FOZW01000023">
    <property type="protein sequence ID" value="SFT25832.1"/>
    <property type="molecule type" value="Genomic_DNA"/>
</dbReference>
<gene>
    <name evidence="1" type="ORF">SAMN04488050_12335</name>
</gene>
<accession>A0A1I6WIL0</accession>
<dbReference type="RefSeq" id="WP_092431061.1">
    <property type="nucleotide sequence ID" value="NZ_FNCL01000026.1"/>
</dbReference>
<evidence type="ECO:0000313" key="1">
    <source>
        <dbReference type="EMBL" id="SFT25832.1"/>
    </source>
</evidence>
<name>A0A1I6WIL0_9RHOB</name>